<evidence type="ECO:0000256" key="4">
    <source>
        <dbReference type="ARBA" id="ARBA00022679"/>
    </source>
</evidence>
<evidence type="ECO:0000256" key="6">
    <source>
        <dbReference type="ARBA" id="ARBA00022989"/>
    </source>
</evidence>
<feature type="transmembrane region" description="Helical" evidence="8">
    <location>
        <begin position="210"/>
        <end position="243"/>
    </location>
</feature>
<dbReference type="GO" id="GO:0016763">
    <property type="term" value="F:pentosyltransferase activity"/>
    <property type="evidence" value="ECO:0007669"/>
    <property type="project" value="TreeGrafter"/>
</dbReference>
<evidence type="ECO:0000256" key="1">
    <source>
        <dbReference type="ARBA" id="ARBA00004651"/>
    </source>
</evidence>
<protein>
    <submittedName>
        <fullName evidence="9">Uncharacterized protein</fullName>
    </submittedName>
</protein>
<feature type="transmembrane region" description="Helical" evidence="8">
    <location>
        <begin position="396"/>
        <end position="415"/>
    </location>
</feature>
<feature type="transmembrane region" description="Helical" evidence="8">
    <location>
        <begin position="162"/>
        <end position="182"/>
    </location>
</feature>
<keyword evidence="5 8" id="KW-0812">Transmembrane</keyword>
<accession>A0A6J4U7A2</accession>
<evidence type="ECO:0000313" key="9">
    <source>
        <dbReference type="EMBL" id="CAA9542262.1"/>
    </source>
</evidence>
<keyword evidence="7 8" id="KW-0472">Membrane</keyword>
<feature type="transmembrane region" description="Helical" evidence="8">
    <location>
        <begin position="319"/>
        <end position="347"/>
    </location>
</feature>
<feature type="transmembrane region" description="Helical" evidence="8">
    <location>
        <begin position="255"/>
        <end position="275"/>
    </location>
</feature>
<organism evidence="9">
    <name type="scientific">uncultured Thermomicrobiales bacterium</name>
    <dbReference type="NCBI Taxonomy" id="1645740"/>
    <lineage>
        <taxon>Bacteria</taxon>
        <taxon>Pseudomonadati</taxon>
        <taxon>Thermomicrobiota</taxon>
        <taxon>Thermomicrobia</taxon>
        <taxon>Thermomicrobiales</taxon>
        <taxon>environmental samples</taxon>
    </lineage>
</organism>
<dbReference type="Pfam" id="PF09913">
    <property type="entry name" value="DUF2142"/>
    <property type="match status" value="1"/>
</dbReference>
<keyword evidence="6 8" id="KW-1133">Transmembrane helix</keyword>
<evidence type="ECO:0000256" key="2">
    <source>
        <dbReference type="ARBA" id="ARBA00022475"/>
    </source>
</evidence>
<dbReference type="GO" id="GO:0005886">
    <property type="term" value="C:plasma membrane"/>
    <property type="evidence" value="ECO:0007669"/>
    <property type="project" value="UniProtKB-SubCell"/>
</dbReference>
<dbReference type="InterPro" id="IPR050297">
    <property type="entry name" value="LipidA_mod_glycosyltrf_83"/>
</dbReference>
<name>A0A6J4U7A2_9BACT</name>
<dbReference type="AlphaFoldDB" id="A0A6J4U7A2"/>
<dbReference type="EMBL" id="CADCWG010000060">
    <property type="protein sequence ID" value="CAA9542262.1"/>
    <property type="molecule type" value="Genomic_DNA"/>
</dbReference>
<feature type="transmembrane region" description="Helical" evidence="8">
    <location>
        <begin position="134"/>
        <end position="155"/>
    </location>
</feature>
<reference evidence="9" key="1">
    <citation type="submission" date="2020-02" db="EMBL/GenBank/DDBJ databases">
        <authorList>
            <person name="Meier V. D."/>
        </authorList>
    </citation>
    <scope>NUCLEOTIDE SEQUENCE</scope>
    <source>
        <strain evidence="9">AVDCRST_MAG49</strain>
    </source>
</reference>
<gene>
    <name evidence="9" type="ORF">AVDCRST_MAG49-987</name>
</gene>
<feature type="transmembrane region" description="Helical" evidence="8">
    <location>
        <begin position="367"/>
        <end position="384"/>
    </location>
</feature>
<dbReference type="InterPro" id="IPR018674">
    <property type="entry name" value="DUF2142_membrane"/>
</dbReference>
<dbReference type="PANTHER" id="PTHR33908:SF11">
    <property type="entry name" value="MEMBRANE PROTEIN"/>
    <property type="match status" value="1"/>
</dbReference>
<keyword evidence="4" id="KW-0808">Transferase</keyword>
<evidence type="ECO:0000256" key="3">
    <source>
        <dbReference type="ARBA" id="ARBA00022676"/>
    </source>
</evidence>
<sequence length="462" mass="49438">MPLDPRRRPELALLLLACAVLGAAWSLVVPTFEAPDEPAHWSYVTYLARERELPAHADRVPGKPWPGSYESHQPPLFYAAAAALLRFGPGSEERVVLARNPAFRTGPDEANVFEHAPEMPAPQDARPGILSVRLLSAACGLATTLLTYLVANAVFGGRRAPALAAAALVGFSPQFLFIAGSVNNDAMAACLGTAALLPMLRLLSRRPARWWWAAAAGGLVGAAALVKLSALALLPLAGILVLWRALRVDRRPSHLVAFAAAVAGTVGWYVVLNAARRGDPFLTHLAETNTPKLIRRKSLTADYWPDTFAPRLFESFWGYFGWFSVALPAAVYLAFQVAAATGALGLLADVRPWRGRRWVPAGHGRCLLLLAAVVAVNLAAVVQYNLTYSQPQGRFLFPSIAAIAVLLVAGWSALLDRLRSILPPSRLTTALPGALAAAVVLGMGGLNLYALAVVHDAYWVTP</sequence>
<dbReference type="PANTHER" id="PTHR33908">
    <property type="entry name" value="MANNOSYLTRANSFERASE YKCB-RELATED"/>
    <property type="match status" value="1"/>
</dbReference>
<proteinExistence type="predicted"/>
<evidence type="ECO:0000256" key="5">
    <source>
        <dbReference type="ARBA" id="ARBA00022692"/>
    </source>
</evidence>
<keyword evidence="3" id="KW-0328">Glycosyltransferase</keyword>
<evidence type="ECO:0000256" key="7">
    <source>
        <dbReference type="ARBA" id="ARBA00023136"/>
    </source>
</evidence>
<evidence type="ECO:0000256" key="8">
    <source>
        <dbReference type="SAM" id="Phobius"/>
    </source>
</evidence>
<feature type="transmembrane region" description="Helical" evidence="8">
    <location>
        <begin position="427"/>
        <end position="452"/>
    </location>
</feature>
<dbReference type="GO" id="GO:0009103">
    <property type="term" value="P:lipopolysaccharide biosynthetic process"/>
    <property type="evidence" value="ECO:0007669"/>
    <property type="project" value="UniProtKB-ARBA"/>
</dbReference>
<comment type="subcellular location">
    <subcellularLocation>
        <location evidence="1">Cell membrane</location>
        <topology evidence="1">Multi-pass membrane protein</topology>
    </subcellularLocation>
</comment>
<keyword evidence="2" id="KW-1003">Cell membrane</keyword>